<dbReference type="CDD" id="cd05399">
    <property type="entry name" value="NT_Rel-Spo_like"/>
    <property type="match status" value="1"/>
</dbReference>
<dbReference type="SMART" id="SM00954">
    <property type="entry name" value="RelA_SpoT"/>
    <property type="match status" value="1"/>
</dbReference>
<dbReference type="PANTHER" id="PTHR21262:SF31">
    <property type="entry name" value="GTP PYROPHOSPHOKINASE"/>
    <property type="match status" value="1"/>
</dbReference>
<dbReference type="Proteomes" id="UP000219327">
    <property type="component" value="Unassembled WGS sequence"/>
</dbReference>
<evidence type="ECO:0000313" key="2">
    <source>
        <dbReference type="EMBL" id="PDH41264.1"/>
    </source>
</evidence>
<dbReference type="SUPFAM" id="SSF81301">
    <property type="entry name" value="Nucleotidyltransferase"/>
    <property type="match status" value="1"/>
</dbReference>
<protein>
    <recommendedName>
        <fullName evidence="1">RelA/SpoT domain-containing protein</fullName>
    </recommendedName>
</protein>
<dbReference type="GO" id="GO:0005886">
    <property type="term" value="C:plasma membrane"/>
    <property type="evidence" value="ECO:0007669"/>
    <property type="project" value="TreeGrafter"/>
</dbReference>
<proteinExistence type="predicted"/>
<sequence length="99" mass="10886">MEEDAAQGIGFSQGYDVRAVRVLVDDVDECYRVLGSVHPLWTNLPGEFDDYIASPKLNGYRSLHTAVIGADGKVVEVQIRTREMHEEGELGVAVRGSSH</sequence>
<reference evidence="2 3" key="1">
    <citation type="submission" date="2017-08" db="EMBL/GenBank/DDBJ databases">
        <title>Fine stratification of microbial communities through a metagenomic profile of the photic zone.</title>
        <authorList>
            <person name="Haro-Moreno J.M."/>
            <person name="Lopez-Perez M."/>
            <person name="De La Torre J."/>
            <person name="Picazo A."/>
            <person name="Camacho A."/>
            <person name="Rodriguez-Valera F."/>
        </authorList>
    </citation>
    <scope>NUCLEOTIDE SEQUENCE [LARGE SCALE GENOMIC DNA]</scope>
    <source>
        <strain evidence="2">MED-G24</strain>
    </source>
</reference>
<dbReference type="Gene3D" id="3.30.460.10">
    <property type="entry name" value="Beta Polymerase, domain 2"/>
    <property type="match status" value="1"/>
</dbReference>
<dbReference type="EMBL" id="NTKD01000005">
    <property type="protein sequence ID" value="PDH41264.1"/>
    <property type="molecule type" value="Genomic_DNA"/>
</dbReference>
<gene>
    <name evidence="2" type="ORF">CNE99_01875</name>
</gene>
<dbReference type="GO" id="GO:0015969">
    <property type="term" value="P:guanosine tetraphosphate metabolic process"/>
    <property type="evidence" value="ECO:0007669"/>
    <property type="project" value="InterPro"/>
</dbReference>
<dbReference type="GO" id="GO:0008893">
    <property type="term" value="F:guanosine-3',5'-bis(diphosphate) 3'-diphosphatase activity"/>
    <property type="evidence" value="ECO:0007669"/>
    <property type="project" value="TreeGrafter"/>
</dbReference>
<evidence type="ECO:0000259" key="1">
    <source>
        <dbReference type="SMART" id="SM00954"/>
    </source>
</evidence>
<dbReference type="InterPro" id="IPR007685">
    <property type="entry name" value="RelA_SpoT"/>
</dbReference>
<dbReference type="InterPro" id="IPR043519">
    <property type="entry name" value="NT_sf"/>
</dbReference>
<organism evidence="2 3">
    <name type="scientific">OM182 bacterium MED-G24</name>
    <dbReference type="NCBI Taxonomy" id="1986255"/>
    <lineage>
        <taxon>Bacteria</taxon>
        <taxon>Pseudomonadati</taxon>
        <taxon>Pseudomonadota</taxon>
        <taxon>Gammaproteobacteria</taxon>
        <taxon>OMG group</taxon>
        <taxon>OM182 clade</taxon>
    </lineage>
</organism>
<dbReference type="PANTHER" id="PTHR21262">
    <property type="entry name" value="GUANOSINE-3',5'-BIS DIPHOSPHATE 3'-PYROPHOSPHOHYDROLASE"/>
    <property type="match status" value="1"/>
</dbReference>
<evidence type="ECO:0000313" key="3">
    <source>
        <dbReference type="Proteomes" id="UP000219327"/>
    </source>
</evidence>
<dbReference type="AlphaFoldDB" id="A0A2A5WYL7"/>
<feature type="domain" description="RelA/SpoT" evidence="1">
    <location>
        <begin position="7"/>
        <end position="99"/>
    </location>
</feature>
<dbReference type="Pfam" id="PF04607">
    <property type="entry name" value="RelA_SpoT"/>
    <property type="match status" value="1"/>
</dbReference>
<accession>A0A2A5WYL7</accession>
<dbReference type="GO" id="GO:0008728">
    <property type="term" value="F:GTP diphosphokinase activity"/>
    <property type="evidence" value="ECO:0007669"/>
    <property type="project" value="TreeGrafter"/>
</dbReference>
<dbReference type="GO" id="GO:0042594">
    <property type="term" value="P:response to starvation"/>
    <property type="evidence" value="ECO:0007669"/>
    <property type="project" value="TreeGrafter"/>
</dbReference>
<comment type="caution">
    <text evidence="2">The sequence shown here is derived from an EMBL/GenBank/DDBJ whole genome shotgun (WGS) entry which is preliminary data.</text>
</comment>
<name>A0A2A5WYL7_9GAMM</name>